<feature type="region of interest" description="Disordered" evidence="1">
    <location>
        <begin position="75"/>
        <end position="97"/>
    </location>
</feature>
<gene>
    <name evidence="2" type="ORF">OJAV_G00043150</name>
</gene>
<proteinExistence type="predicted"/>
<keyword evidence="3" id="KW-1185">Reference proteome</keyword>
<reference evidence="2 3" key="1">
    <citation type="submission" date="2018-11" db="EMBL/GenBank/DDBJ databases">
        <authorList>
            <person name="Lopez-Roques C."/>
            <person name="Donnadieu C."/>
            <person name="Bouchez O."/>
            <person name="Klopp C."/>
            <person name="Cabau C."/>
            <person name="Zahm M."/>
        </authorList>
    </citation>
    <scope>NUCLEOTIDE SEQUENCE [LARGE SCALE GENOMIC DNA]</scope>
    <source>
        <strain evidence="2">RS831</strain>
        <tissue evidence="2">Whole body</tissue>
    </source>
</reference>
<protein>
    <submittedName>
        <fullName evidence="2">Uncharacterized protein</fullName>
    </submittedName>
</protein>
<sequence>MQDKKKNVASKLKQQFPLELRSERFLRNKAEALKAVGSWCAGLHSGPITALFDVYTSAHISGPCPALGAPGALGRVKAKAGSQTDPDEEASENLSRHKQVKPELFILRSQSLGTWRKEGCSCFCR</sequence>
<evidence type="ECO:0000313" key="3">
    <source>
        <dbReference type="Proteomes" id="UP000283210"/>
    </source>
</evidence>
<organism evidence="2 3">
    <name type="scientific">Oryzias javanicus</name>
    <name type="common">Javanese ricefish</name>
    <name type="synonym">Aplocheilus javanicus</name>
    <dbReference type="NCBI Taxonomy" id="123683"/>
    <lineage>
        <taxon>Eukaryota</taxon>
        <taxon>Metazoa</taxon>
        <taxon>Chordata</taxon>
        <taxon>Craniata</taxon>
        <taxon>Vertebrata</taxon>
        <taxon>Euteleostomi</taxon>
        <taxon>Actinopterygii</taxon>
        <taxon>Neopterygii</taxon>
        <taxon>Teleostei</taxon>
        <taxon>Neoteleostei</taxon>
        <taxon>Acanthomorphata</taxon>
        <taxon>Ovalentaria</taxon>
        <taxon>Atherinomorphae</taxon>
        <taxon>Beloniformes</taxon>
        <taxon>Adrianichthyidae</taxon>
        <taxon>Oryziinae</taxon>
        <taxon>Oryzias</taxon>
    </lineage>
</organism>
<evidence type="ECO:0000313" key="2">
    <source>
        <dbReference type="EMBL" id="RVE72665.1"/>
    </source>
</evidence>
<dbReference type="AlphaFoldDB" id="A0A3S2Q7J6"/>
<dbReference type="Proteomes" id="UP000283210">
    <property type="component" value="Chromosome 5"/>
</dbReference>
<accession>A0A3S2Q7J6</accession>
<evidence type="ECO:0000256" key="1">
    <source>
        <dbReference type="SAM" id="MobiDB-lite"/>
    </source>
</evidence>
<reference evidence="2 3" key="2">
    <citation type="submission" date="2019-01" db="EMBL/GenBank/DDBJ databases">
        <title>A chromosome length genome reference of the Java medaka (oryzias javanicus).</title>
        <authorList>
            <person name="Herpin A."/>
            <person name="Takehana Y."/>
            <person name="Naruse K."/>
            <person name="Ansai S."/>
            <person name="Kawaguchi M."/>
        </authorList>
    </citation>
    <scope>NUCLEOTIDE SEQUENCE [LARGE SCALE GENOMIC DNA]</scope>
    <source>
        <strain evidence="2">RS831</strain>
        <tissue evidence="2">Whole body</tissue>
    </source>
</reference>
<name>A0A3S2Q7J6_ORYJA</name>
<dbReference type="EMBL" id="CM012441">
    <property type="protein sequence ID" value="RVE72665.1"/>
    <property type="molecule type" value="Genomic_DNA"/>
</dbReference>